<evidence type="ECO:0000256" key="1">
    <source>
        <dbReference type="ARBA" id="ARBA00005091"/>
    </source>
</evidence>
<keyword evidence="13" id="KW-1185">Reference proteome</keyword>
<evidence type="ECO:0000256" key="7">
    <source>
        <dbReference type="ARBA" id="ARBA00023239"/>
    </source>
</evidence>
<name>A0ABP8K4C4_9BACT</name>
<evidence type="ECO:0000256" key="6">
    <source>
        <dbReference type="ARBA" id="ARBA00023102"/>
    </source>
</evidence>
<dbReference type="Pfam" id="PF00977">
    <property type="entry name" value="His_biosynth"/>
    <property type="match status" value="1"/>
</dbReference>
<evidence type="ECO:0000256" key="11">
    <source>
        <dbReference type="RuleBase" id="RU003657"/>
    </source>
</evidence>
<evidence type="ECO:0000256" key="9">
    <source>
        <dbReference type="ARBA" id="ARBA00030264"/>
    </source>
</evidence>
<protein>
    <recommendedName>
        <fullName evidence="4">imidazole glycerol-phosphate synthase</fullName>
        <ecNumber evidence="4">4.3.2.10</ecNumber>
    </recommendedName>
    <alternativeName>
        <fullName evidence="9">IGP synthase cyclase subunit</fullName>
    </alternativeName>
</protein>
<evidence type="ECO:0000256" key="3">
    <source>
        <dbReference type="ARBA" id="ARBA00011152"/>
    </source>
</evidence>
<comment type="caution">
    <text evidence="12">The sequence shown here is derived from an EMBL/GenBank/DDBJ whole genome shotgun (WGS) entry which is preliminary data.</text>
</comment>
<dbReference type="InterPro" id="IPR006062">
    <property type="entry name" value="His_biosynth"/>
</dbReference>
<dbReference type="InterPro" id="IPR013785">
    <property type="entry name" value="Aldolase_TIM"/>
</dbReference>
<comment type="catalytic activity">
    <reaction evidence="10">
        <text>5-[(5-phospho-1-deoxy-D-ribulos-1-ylimino)methylamino]-1-(5-phospho-beta-D-ribosyl)imidazole-4-carboxamide + L-glutamine = D-erythro-1-(imidazol-4-yl)glycerol 3-phosphate + 5-amino-1-(5-phospho-beta-D-ribosyl)imidazole-4-carboxamide + L-glutamate + H(+)</text>
        <dbReference type="Rhea" id="RHEA:24793"/>
        <dbReference type="ChEBI" id="CHEBI:15378"/>
        <dbReference type="ChEBI" id="CHEBI:29985"/>
        <dbReference type="ChEBI" id="CHEBI:58278"/>
        <dbReference type="ChEBI" id="CHEBI:58359"/>
        <dbReference type="ChEBI" id="CHEBI:58475"/>
        <dbReference type="ChEBI" id="CHEBI:58525"/>
        <dbReference type="EC" id="4.3.2.10"/>
    </reaction>
</comment>
<dbReference type="CDD" id="cd04731">
    <property type="entry name" value="HisF"/>
    <property type="match status" value="1"/>
</dbReference>
<organism evidence="12 13">
    <name type="scientific">Nibrella viscosa</name>
    <dbReference type="NCBI Taxonomy" id="1084524"/>
    <lineage>
        <taxon>Bacteria</taxon>
        <taxon>Pseudomonadati</taxon>
        <taxon>Bacteroidota</taxon>
        <taxon>Cytophagia</taxon>
        <taxon>Cytophagales</taxon>
        <taxon>Spirosomataceae</taxon>
        <taxon>Nibrella</taxon>
    </lineage>
</organism>
<comment type="subunit">
    <text evidence="3">Heterodimer of HisH and HisF.</text>
</comment>
<sequence>MYRPRVIPCLLLQHNGLVKSVQFANHRYIGDPINAVRLFNDLRADELIFLDIRASAENRTIDPALVQKIGDETNMPFTVGGGVRSLKSIELLIKAGAERVCINTYALTHPAFIREAAEEFGSSTIVACIDVKRNWWKKEQVYDHVRGQTTGLTPLEYARQLADNGVGELIVQSVEQDGTMAGYAVDLVQKIATAVEVPVVALGGCGSFQDIRRIVTEGRASAASAGSMFVYHGPRRAVLISFPAQSELQQLLSKA</sequence>
<dbReference type="EMBL" id="BAABHB010000002">
    <property type="protein sequence ID" value="GAA4400212.1"/>
    <property type="molecule type" value="Genomic_DNA"/>
</dbReference>
<evidence type="ECO:0000256" key="5">
    <source>
        <dbReference type="ARBA" id="ARBA00022605"/>
    </source>
</evidence>
<dbReference type="EC" id="4.3.2.10" evidence="4"/>
<reference evidence="13" key="1">
    <citation type="journal article" date="2019" name="Int. J. Syst. Evol. Microbiol.">
        <title>The Global Catalogue of Microorganisms (GCM) 10K type strain sequencing project: providing services to taxonomists for standard genome sequencing and annotation.</title>
        <authorList>
            <consortium name="The Broad Institute Genomics Platform"/>
            <consortium name="The Broad Institute Genome Sequencing Center for Infectious Disease"/>
            <person name="Wu L."/>
            <person name="Ma J."/>
        </authorList>
    </citation>
    <scope>NUCLEOTIDE SEQUENCE [LARGE SCALE GENOMIC DNA]</scope>
    <source>
        <strain evidence="13">JCM 17925</strain>
    </source>
</reference>
<gene>
    <name evidence="12" type="ORF">GCM10023187_13160</name>
</gene>
<dbReference type="InterPro" id="IPR050064">
    <property type="entry name" value="IGPS_HisA/HisF"/>
</dbReference>
<evidence type="ECO:0000256" key="4">
    <source>
        <dbReference type="ARBA" id="ARBA00012809"/>
    </source>
</evidence>
<dbReference type="RefSeq" id="WP_345265188.1">
    <property type="nucleotide sequence ID" value="NZ_BAABHB010000002.1"/>
</dbReference>
<keyword evidence="5 11" id="KW-0028">Amino-acid biosynthesis</keyword>
<evidence type="ECO:0000313" key="13">
    <source>
        <dbReference type="Proteomes" id="UP001500936"/>
    </source>
</evidence>
<evidence type="ECO:0000256" key="10">
    <source>
        <dbReference type="ARBA" id="ARBA00047838"/>
    </source>
</evidence>
<dbReference type="InterPro" id="IPR004651">
    <property type="entry name" value="HisF"/>
</dbReference>
<dbReference type="Gene3D" id="3.20.20.70">
    <property type="entry name" value="Aldolase class I"/>
    <property type="match status" value="1"/>
</dbReference>
<evidence type="ECO:0000313" key="12">
    <source>
        <dbReference type="EMBL" id="GAA4400212.1"/>
    </source>
</evidence>
<dbReference type="Proteomes" id="UP001500936">
    <property type="component" value="Unassembled WGS sequence"/>
</dbReference>
<comment type="similarity">
    <text evidence="2 11">Belongs to the HisA/HisF family.</text>
</comment>
<dbReference type="InterPro" id="IPR011060">
    <property type="entry name" value="RibuloseP-bd_barrel"/>
</dbReference>
<proteinExistence type="inferred from homology"/>
<dbReference type="NCBIfam" id="NF038364">
    <property type="entry name" value="AglZ_HisF2_fam"/>
    <property type="match status" value="1"/>
</dbReference>
<evidence type="ECO:0000256" key="2">
    <source>
        <dbReference type="ARBA" id="ARBA00009667"/>
    </source>
</evidence>
<dbReference type="PANTHER" id="PTHR21235">
    <property type="entry name" value="IMIDAZOLE GLYCEROL PHOSPHATE SYNTHASE SUBUNIT HISF/H IGP SYNTHASE SUBUNIT HISF/H"/>
    <property type="match status" value="1"/>
</dbReference>
<evidence type="ECO:0000256" key="8">
    <source>
        <dbReference type="ARBA" id="ARBA00025475"/>
    </source>
</evidence>
<dbReference type="SUPFAM" id="SSF51366">
    <property type="entry name" value="Ribulose-phoshate binding barrel"/>
    <property type="match status" value="1"/>
</dbReference>
<keyword evidence="7" id="KW-0456">Lyase</keyword>
<comment type="function">
    <text evidence="8">IGPS catalyzes the conversion of PRFAR and glutamine to IGP, AICAR and glutamate. The HisF subunit catalyzes the cyclization activity that produces IGP and AICAR from PRFAR using the ammonia provided by the HisH subunit.</text>
</comment>
<comment type="pathway">
    <text evidence="1">Amino-acid biosynthesis; L-histidine biosynthesis; L-histidine from 5-phospho-alpha-D-ribose 1-diphosphate: step 5/9.</text>
</comment>
<dbReference type="PANTHER" id="PTHR21235:SF2">
    <property type="entry name" value="IMIDAZOLE GLYCEROL PHOSPHATE SYNTHASE HISHF"/>
    <property type="match status" value="1"/>
</dbReference>
<keyword evidence="6 11" id="KW-0368">Histidine biosynthesis</keyword>
<accession>A0ABP8K4C4</accession>